<dbReference type="OMA" id="CNDILAC"/>
<accession>A0A6J1L6Y1</accession>
<name>A0A6J1L6Y1_DROHY</name>
<sequence>MDIDEDIESANVENDDDVLWSIEDDTLFQPCGLICHSSSSNNKTKSVFVTWNEYYLLNFRFKKSKKTNRMEMTKVRIPLPKGSHLRSIHMLEYNTLLLMSDGRVHCFGSIKSLHLISWLSGVRAFARTHEGFSVVRYDDATQKLLLQVYVDLPSLGKGESTLQYSYDITYDEQNIFQCDWQNDCYTLSTITVTREHEKFMQCLFGASAIANKQIHIFSIAGHIFALTPQEADADEDVDTEQAYNIELICIYTTSVNFMRLLPAQNLCLVYLSCGTVDIWYMSQLLGIKQRQMHYTGSEWLDFDASSDNGDFYYTDGEQLVRLRFQYDAQLDDCQIQRCVKSVPGMQACAWVQHIEQLVCLSDNNIFYRIAFSMQQLSDEDEDKDEGVHNDLTPAAMEQLRSNAQVLQKYEKQPNELMTAIQREYEKQQLVAVARNEASFEGSLEATLEFRRQLPVFGANALLLHTARQAKLDSSGIYAILKLSFNDSQKLLYSSHWQLLVYHGDDAHVHRVPTDLLLSRKCRIIIPLQKAFKERLPEFTIKLVAFLELQTQLSAVLLPCRVQEYSDTYSALFSGQLCSLNLYNKLQLLDILPKPNTKRSKPIVEQKMTSPGCLSLAQIADICNASGKIENNMLDLYFIDSKLRISSSLEDHITVLTIQSEDVTALYHIKQHLFLNVDPAYDPSAPHEAAYLKVLKFQHEIDRLYGTQYAGEECEANAQIHLESLLLKYNTLRNTVF</sequence>
<dbReference type="GeneID" id="111592080"/>
<organism evidence="1 2">
    <name type="scientific">Drosophila hydei</name>
    <name type="common">Fruit fly</name>
    <dbReference type="NCBI Taxonomy" id="7224"/>
    <lineage>
        <taxon>Eukaryota</taxon>
        <taxon>Metazoa</taxon>
        <taxon>Ecdysozoa</taxon>
        <taxon>Arthropoda</taxon>
        <taxon>Hexapoda</taxon>
        <taxon>Insecta</taxon>
        <taxon>Pterygota</taxon>
        <taxon>Neoptera</taxon>
        <taxon>Endopterygota</taxon>
        <taxon>Diptera</taxon>
        <taxon>Brachycera</taxon>
        <taxon>Muscomorpha</taxon>
        <taxon>Ephydroidea</taxon>
        <taxon>Drosophilidae</taxon>
        <taxon>Drosophila</taxon>
    </lineage>
</organism>
<evidence type="ECO:0000313" key="1">
    <source>
        <dbReference type="Proteomes" id="UP000504633"/>
    </source>
</evidence>
<dbReference type="AlphaFoldDB" id="A0A6J1L6Y1"/>
<gene>
    <name evidence="2" type="primary">LOC111592080</name>
</gene>
<dbReference type="KEGG" id="dhe:111592080"/>
<keyword evidence="1" id="KW-1185">Reference proteome</keyword>
<proteinExistence type="predicted"/>
<dbReference type="Proteomes" id="UP000504633">
    <property type="component" value="Unplaced"/>
</dbReference>
<dbReference type="OrthoDB" id="7765038at2759"/>
<evidence type="ECO:0000313" key="2">
    <source>
        <dbReference type="RefSeq" id="XP_023159868.2"/>
    </source>
</evidence>
<dbReference type="RefSeq" id="XP_023159868.2">
    <property type="nucleotide sequence ID" value="XM_023304100.2"/>
</dbReference>
<reference evidence="2" key="1">
    <citation type="submission" date="2025-08" db="UniProtKB">
        <authorList>
            <consortium name="RefSeq"/>
        </authorList>
    </citation>
    <scope>IDENTIFICATION</scope>
    <source>
        <strain evidence="2">15085-1641.00</strain>
        <tissue evidence="2">Whole body</tissue>
    </source>
</reference>
<protein>
    <submittedName>
        <fullName evidence="2">Uncharacterized protein LOC111592080</fullName>
    </submittedName>
</protein>